<accession>A0A9D4RT72</accession>
<dbReference type="EMBL" id="JAIWYP010000001">
    <property type="protein sequence ID" value="KAH3880756.1"/>
    <property type="molecule type" value="Genomic_DNA"/>
</dbReference>
<evidence type="ECO:0000256" key="1">
    <source>
        <dbReference type="SAM" id="MobiDB-lite"/>
    </source>
</evidence>
<dbReference type="Proteomes" id="UP000828390">
    <property type="component" value="Unassembled WGS sequence"/>
</dbReference>
<evidence type="ECO:0000313" key="3">
    <source>
        <dbReference type="Proteomes" id="UP000828390"/>
    </source>
</evidence>
<comment type="caution">
    <text evidence="2">The sequence shown here is derived from an EMBL/GenBank/DDBJ whole genome shotgun (WGS) entry which is preliminary data.</text>
</comment>
<protein>
    <submittedName>
        <fullName evidence="2">Uncharacterized protein</fullName>
    </submittedName>
</protein>
<feature type="region of interest" description="Disordered" evidence="1">
    <location>
        <begin position="152"/>
        <end position="190"/>
    </location>
</feature>
<keyword evidence="3" id="KW-1185">Reference proteome</keyword>
<name>A0A9D4RT72_DREPO</name>
<organism evidence="2 3">
    <name type="scientific">Dreissena polymorpha</name>
    <name type="common">Zebra mussel</name>
    <name type="synonym">Mytilus polymorpha</name>
    <dbReference type="NCBI Taxonomy" id="45954"/>
    <lineage>
        <taxon>Eukaryota</taxon>
        <taxon>Metazoa</taxon>
        <taxon>Spiralia</taxon>
        <taxon>Lophotrochozoa</taxon>
        <taxon>Mollusca</taxon>
        <taxon>Bivalvia</taxon>
        <taxon>Autobranchia</taxon>
        <taxon>Heteroconchia</taxon>
        <taxon>Euheterodonta</taxon>
        <taxon>Imparidentia</taxon>
        <taxon>Neoheterodontei</taxon>
        <taxon>Myida</taxon>
        <taxon>Dreissenoidea</taxon>
        <taxon>Dreissenidae</taxon>
        <taxon>Dreissena</taxon>
    </lineage>
</organism>
<dbReference type="AlphaFoldDB" id="A0A9D4RT72"/>
<evidence type="ECO:0000313" key="2">
    <source>
        <dbReference type="EMBL" id="KAH3880756.1"/>
    </source>
</evidence>
<proteinExistence type="predicted"/>
<reference evidence="2" key="2">
    <citation type="submission" date="2020-11" db="EMBL/GenBank/DDBJ databases">
        <authorList>
            <person name="McCartney M.A."/>
            <person name="Auch B."/>
            <person name="Kono T."/>
            <person name="Mallez S."/>
            <person name="Becker A."/>
            <person name="Gohl D.M."/>
            <person name="Silverstein K.A.T."/>
            <person name="Koren S."/>
            <person name="Bechman K.B."/>
            <person name="Herman A."/>
            <person name="Abrahante J.E."/>
            <person name="Garbe J."/>
        </authorList>
    </citation>
    <scope>NUCLEOTIDE SEQUENCE</scope>
    <source>
        <strain evidence="2">Duluth1</strain>
        <tissue evidence="2">Whole animal</tissue>
    </source>
</reference>
<sequence length="265" mass="27704">MLSNVIHAVDFNLPGAKSIPAASPILKPAVVSKATTSMASVPFSTSAVRNSGPVTTSVSDLDMLSMVTQALNSGSLDQLTGSLDITNMARTAVQQTVTSHLETPLLNHMGKDTASMADTSTMDMDDVDSSLAMDTHQDVPSPTAISTTFKHTEQTVSGAHANGADVEPPALPDSTGSEQASPSKTDVNDKVTVNETASAIKPVTASSTVEKPKMKSIDVPDSDVTIELYADGTLVTKDRAGTNYSKSISKQCCVLLLRRTNVLPI</sequence>
<reference evidence="2" key="1">
    <citation type="journal article" date="2019" name="bioRxiv">
        <title>The Genome of the Zebra Mussel, Dreissena polymorpha: A Resource for Invasive Species Research.</title>
        <authorList>
            <person name="McCartney M.A."/>
            <person name="Auch B."/>
            <person name="Kono T."/>
            <person name="Mallez S."/>
            <person name="Zhang Y."/>
            <person name="Obille A."/>
            <person name="Becker A."/>
            <person name="Abrahante J.E."/>
            <person name="Garbe J."/>
            <person name="Badalamenti J.P."/>
            <person name="Herman A."/>
            <person name="Mangelson H."/>
            <person name="Liachko I."/>
            <person name="Sullivan S."/>
            <person name="Sone E.D."/>
            <person name="Koren S."/>
            <person name="Silverstein K.A.T."/>
            <person name="Beckman K.B."/>
            <person name="Gohl D.M."/>
        </authorList>
    </citation>
    <scope>NUCLEOTIDE SEQUENCE</scope>
    <source>
        <strain evidence="2">Duluth1</strain>
        <tissue evidence="2">Whole animal</tissue>
    </source>
</reference>
<feature type="compositionally biased region" description="Polar residues" evidence="1">
    <location>
        <begin position="174"/>
        <end position="190"/>
    </location>
</feature>
<gene>
    <name evidence="2" type="ORF">DPMN_004678</name>
</gene>